<feature type="chain" id="PRO_5036228517" evidence="2">
    <location>
        <begin position="17"/>
        <end position="158"/>
    </location>
</feature>
<reference evidence="3" key="1">
    <citation type="submission" date="2021-02" db="EMBL/GenBank/DDBJ databases">
        <authorList>
            <person name="Nowell W R."/>
        </authorList>
    </citation>
    <scope>NUCLEOTIDE SEQUENCE</scope>
</reference>
<evidence type="ECO:0000313" key="5">
    <source>
        <dbReference type="Proteomes" id="UP000663829"/>
    </source>
</evidence>
<evidence type="ECO:0000256" key="2">
    <source>
        <dbReference type="SAM" id="SignalP"/>
    </source>
</evidence>
<keyword evidence="2" id="KW-0732">Signal</keyword>
<comment type="caution">
    <text evidence="3">The sequence shown here is derived from an EMBL/GenBank/DDBJ whole genome shotgun (WGS) entry which is preliminary data.</text>
</comment>
<gene>
    <name evidence="3" type="ORF">GPM918_LOCUS34624</name>
    <name evidence="4" type="ORF">SRO942_LOCUS35327</name>
</gene>
<feature type="compositionally biased region" description="Low complexity" evidence="1">
    <location>
        <begin position="56"/>
        <end position="74"/>
    </location>
</feature>
<evidence type="ECO:0000313" key="4">
    <source>
        <dbReference type="EMBL" id="CAF4322167.1"/>
    </source>
</evidence>
<proteinExistence type="predicted"/>
<sequence length="158" mass="17105">FAKSNIAVLVVQAVTAATTFSNLSESLSTKLEQALDDVNETMTLSEQQVEEVINPTTSTTSTTSSTTTTTTSTTAPPIRNLNAVIASWTTSVTWAAQLSTTTTDQVLIPALYNNGITTLPWLPAEVRYRRMTFCSSNHPTVARRLQVTITYVTDTGLQ</sequence>
<accession>A0A815PED4</accession>
<evidence type="ECO:0000313" key="3">
    <source>
        <dbReference type="EMBL" id="CAF1447967.1"/>
    </source>
</evidence>
<keyword evidence="5" id="KW-1185">Reference proteome</keyword>
<dbReference type="Proteomes" id="UP000663829">
    <property type="component" value="Unassembled WGS sequence"/>
</dbReference>
<dbReference type="AlphaFoldDB" id="A0A815PED4"/>
<protein>
    <submittedName>
        <fullName evidence="3">Uncharacterized protein</fullName>
    </submittedName>
</protein>
<feature type="region of interest" description="Disordered" evidence="1">
    <location>
        <begin position="46"/>
        <end position="75"/>
    </location>
</feature>
<evidence type="ECO:0000256" key="1">
    <source>
        <dbReference type="SAM" id="MobiDB-lite"/>
    </source>
</evidence>
<organism evidence="3 5">
    <name type="scientific">Didymodactylos carnosus</name>
    <dbReference type="NCBI Taxonomy" id="1234261"/>
    <lineage>
        <taxon>Eukaryota</taxon>
        <taxon>Metazoa</taxon>
        <taxon>Spiralia</taxon>
        <taxon>Gnathifera</taxon>
        <taxon>Rotifera</taxon>
        <taxon>Eurotatoria</taxon>
        <taxon>Bdelloidea</taxon>
        <taxon>Philodinida</taxon>
        <taxon>Philodinidae</taxon>
        <taxon>Didymodactylos</taxon>
    </lineage>
</organism>
<dbReference type="EMBL" id="CAJNOQ010019330">
    <property type="protein sequence ID" value="CAF1447967.1"/>
    <property type="molecule type" value="Genomic_DNA"/>
</dbReference>
<dbReference type="EMBL" id="CAJOBC010084777">
    <property type="protein sequence ID" value="CAF4322167.1"/>
    <property type="molecule type" value="Genomic_DNA"/>
</dbReference>
<dbReference type="Proteomes" id="UP000681722">
    <property type="component" value="Unassembled WGS sequence"/>
</dbReference>
<feature type="non-terminal residue" evidence="3">
    <location>
        <position position="158"/>
    </location>
</feature>
<feature type="signal peptide" evidence="2">
    <location>
        <begin position="1"/>
        <end position="16"/>
    </location>
</feature>
<name>A0A815PED4_9BILA</name>